<protein>
    <submittedName>
        <fullName evidence="4">Glycoside hydrolase family 127 protein</fullName>
    </submittedName>
</protein>
<dbReference type="InterPro" id="IPR049046">
    <property type="entry name" value="Beta-AFase-like_GH127_middle"/>
</dbReference>
<evidence type="ECO:0000259" key="2">
    <source>
        <dbReference type="Pfam" id="PF20736"/>
    </source>
</evidence>
<keyword evidence="4" id="KW-0378">Hydrolase</keyword>
<dbReference type="EMBL" id="JBHRZG010000001">
    <property type="protein sequence ID" value="MFC3831474.1"/>
    <property type="molecule type" value="Genomic_DNA"/>
</dbReference>
<dbReference type="InterPro" id="IPR008928">
    <property type="entry name" value="6-hairpin_glycosidase_sf"/>
</dbReference>
<dbReference type="PANTHER" id="PTHR43465">
    <property type="entry name" value="DUF1680 DOMAIN PROTEIN (AFU_ORTHOLOGUE AFUA_1G08910)"/>
    <property type="match status" value="1"/>
</dbReference>
<evidence type="ECO:0000259" key="3">
    <source>
        <dbReference type="Pfam" id="PF20737"/>
    </source>
</evidence>
<dbReference type="Pfam" id="PF07944">
    <property type="entry name" value="Beta-AFase-like_GH127_cat"/>
    <property type="match status" value="1"/>
</dbReference>
<dbReference type="RefSeq" id="WP_322473075.1">
    <property type="nucleotide sequence ID" value="NZ_JBHRZG010000001.1"/>
</dbReference>
<organism evidence="4 5">
    <name type="scientific">Deinococcus rufus</name>
    <dbReference type="NCBI Taxonomy" id="2136097"/>
    <lineage>
        <taxon>Bacteria</taxon>
        <taxon>Thermotogati</taxon>
        <taxon>Deinococcota</taxon>
        <taxon>Deinococci</taxon>
        <taxon>Deinococcales</taxon>
        <taxon>Deinococcaceae</taxon>
        <taxon>Deinococcus</taxon>
    </lineage>
</organism>
<evidence type="ECO:0000313" key="4">
    <source>
        <dbReference type="EMBL" id="MFC3831474.1"/>
    </source>
</evidence>
<comment type="caution">
    <text evidence="4">The sequence shown here is derived from an EMBL/GenBank/DDBJ whole genome shotgun (WGS) entry which is preliminary data.</text>
</comment>
<name>A0ABV7Z5R4_9DEIO</name>
<dbReference type="InterPro" id="IPR049049">
    <property type="entry name" value="Beta-AFase-like_GH127_C"/>
</dbReference>
<reference evidence="5" key="1">
    <citation type="journal article" date="2019" name="Int. J. Syst. Evol. Microbiol.">
        <title>The Global Catalogue of Microorganisms (GCM) 10K type strain sequencing project: providing services to taxonomists for standard genome sequencing and annotation.</title>
        <authorList>
            <consortium name="The Broad Institute Genomics Platform"/>
            <consortium name="The Broad Institute Genome Sequencing Center for Infectious Disease"/>
            <person name="Wu L."/>
            <person name="Ma J."/>
        </authorList>
    </citation>
    <scope>NUCLEOTIDE SEQUENCE [LARGE SCALE GENOMIC DNA]</scope>
    <source>
        <strain evidence="5">CCTCC AB 2017081</strain>
    </source>
</reference>
<dbReference type="Proteomes" id="UP001595803">
    <property type="component" value="Unassembled WGS sequence"/>
</dbReference>
<feature type="domain" description="Non-reducing end beta-L-arabinofuranosidase-like GH127 C-terminal" evidence="3">
    <location>
        <begin position="520"/>
        <end position="630"/>
    </location>
</feature>
<dbReference type="Pfam" id="PF20736">
    <property type="entry name" value="Glyco_hydro127M"/>
    <property type="match status" value="1"/>
</dbReference>
<feature type="domain" description="Non-reducing end beta-L-arabinofuranosidase-like GH127 catalytic" evidence="1">
    <location>
        <begin position="14"/>
        <end position="414"/>
    </location>
</feature>
<accession>A0ABV7Z5R4</accession>
<dbReference type="InterPro" id="IPR049174">
    <property type="entry name" value="Beta-AFase-like"/>
</dbReference>
<dbReference type="Pfam" id="PF20737">
    <property type="entry name" value="Glyco_hydro127C"/>
    <property type="match status" value="1"/>
</dbReference>
<dbReference type="SUPFAM" id="SSF48208">
    <property type="entry name" value="Six-hairpin glycosidases"/>
    <property type="match status" value="1"/>
</dbReference>
<dbReference type="GO" id="GO:0016787">
    <property type="term" value="F:hydrolase activity"/>
    <property type="evidence" value="ECO:0007669"/>
    <property type="project" value="UniProtKB-KW"/>
</dbReference>
<evidence type="ECO:0000259" key="1">
    <source>
        <dbReference type="Pfam" id="PF07944"/>
    </source>
</evidence>
<proteinExistence type="predicted"/>
<gene>
    <name evidence="4" type="ORF">ACFOSB_01180</name>
</gene>
<dbReference type="InterPro" id="IPR012878">
    <property type="entry name" value="Beta-AFase-like_GH127_cat"/>
</dbReference>
<evidence type="ECO:0000313" key="5">
    <source>
        <dbReference type="Proteomes" id="UP001595803"/>
    </source>
</evidence>
<feature type="domain" description="Non-reducing end beta-L-arabinofuranosidase-like GH127 middle" evidence="2">
    <location>
        <begin position="424"/>
        <end position="518"/>
    </location>
</feature>
<dbReference type="PANTHER" id="PTHR43465:SF2">
    <property type="entry name" value="DUF1680 DOMAIN PROTEIN (AFU_ORTHOLOGUE AFUA_1G08910)"/>
    <property type="match status" value="1"/>
</dbReference>
<sequence length="634" mass="69752">MTATEPARPPALTQVRLHDAFWSPRLEANRAHTLPALYAKLQEVGALDAYDLPEYAKKGITIPKTHHVTPQMWWDSDVAKWIEAASASLVTHPDAALDAQIDDVVERIAGAQQPDGYLNTYFTAIEPGKKLTNERDWHELYNAGHLIEAAVTHHQATGKTSLLDVVERYARFLAGVYGTGPGQRPGYPGHEEIELALLRLYHVTGRREHLDFARYFLNQRGALPNYFETEALARGDDPRDFWAGTYEYMQAHVPVREQTQVVGHAVRAMYLYAAMADLAAADGDAALRAACERLWADLTRHSLYVTGGLGPSASNEGMTRPYDLPNDTAYAETCASVGLAFWARRMAALTGDGAYADVMERALYNTVLSGVSLSGDAFLYENPLESDGTHRRWAWHACPCCPPNLARILASLGEYVYAVSAREVTVNLYASSTLRTDVAGHRLTLTQEGAYPWRGDIHLSVELDAPATFTVRLRIPSWAQGATLTVNGEAVDATPQQGYAVVTREWRSGDRLDLTLPLVPRRTYAHPAVRQDAGLVALEYGPLVYCAEGLDQDADLHALSLPRGLALSARFDPELLGGVTIIEGDAVADTVGGDDLYSAAPPSTHPTRLTAIPYAVWDNREPTPMRVWLRETVR</sequence>
<keyword evidence="5" id="KW-1185">Reference proteome</keyword>